<name>A0A1M7NYE6_9BACI</name>
<reference evidence="4 5" key="1">
    <citation type="submission" date="2016-11" db="EMBL/GenBank/DDBJ databases">
        <authorList>
            <person name="Jaros S."/>
            <person name="Januszkiewicz K."/>
            <person name="Wedrychowicz H."/>
        </authorList>
    </citation>
    <scope>NUCLEOTIDE SEQUENCE [LARGE SCALE GENOMIC DNA]</scope>
    <source>
        <strain evidence="4 5">CGMCC 1.10681</strain>
    </source>
</reference>
<keyword evidence="1" id="KW-0472">Membrane</keyword>
<accession>A0A1M7NYE6</accession>
<keyword evidence="1" id="KW-1133">Transmembrane helix</keyword>
<dbReference type="OrthoDB" id="2678751at2"/>
<dbReference type="Gene3D" id="3.30.70.1740">
    <property type="entry name" value="Bypass-of-forespore C, C-terminal domain"/>
    <property type="match status" value="1"/>
</dbReference>
<keyword evidence="1" id="KW-0812">Transmembrane</keyword>
<protein>
    <submittedName>
        <fullName evidence="4">Forespore regulator of the sigma-K checkpoint</fullName>
    </submittedName>
</protein>
<proteinExistence type="predicted"/>
<dbReference type="RefSeq" id="WP_073201551.1">
    <property type="nucleotide sequence ID" value="NZ_FRCZ01000003.1"/>
</dbReference>
<feature type="transmembrane region" description="Helical" evidence="1">
    <location>
        <begin position="6"/>
        <end position="25"/>
    </location>
</feature>
<feature type="domain" description="Bypass-of-forespore C N-terminal" evidence="3">
    <location>
        <begin position="48"/>
        <end position="97"/>
    </location>
</feature>
<dbReference type="InterPro" id="IPR038117">
    <property type="entry name" value="BofC_C_sf"/>
</dbReference>
<sequence length="181" mass="20867">MGKLWLVLNGIVVIIIGVIGVQALMNTEENKKAEVEEVPVVAQNPLTIELTLETHYIDGKVEREHLEETIASMEDFWSEYEDWQVMEQKEGFMRFRKEVDDISPYLKANGYFGIKDGKLTIFEGVPLQEAAVQSFYQIDTEELESHLFEKLKEGIKIDSKHDYTKVLETFRSYQNAEAVNS</sequence>
<dbReference type="Proteomes" id="UP000184184">
    <property type="component" value="Unassembled WGS sequence"/>
</dbReference>
<evidence type="ECO:0000313" key="4">
    <source>
        <dbReference type="EMBL" id="SHN09192.1"/>
    </source>
</evidence>
<evidence type="ECO:0000256" key="1">
    <source>
        <dbReference type="SAM" id="Phobius"/>
    </source>
</evidence>
<evidence type="ECO:0000259" key="2">
    <source>
        <dbReference type="Pfam" id="PF08955"/>
    </source>
</evidence>
<dbReference type="InterPro" id="IPR015050">
    <property type="entry name" value="BofC_C"/>
</dbReference>
<evidence type="ECO:0000313" key="5">
    <source>
        <dbReference type="Proteomes" id="UP000184184"/>
    </source>
</evidence>
<evidence type="ECO:0000259" key="3">
    <source>
        <dbReference type="Pfam" id="PF08977"/>
    </source>
</evidence>
<dbReference type="EMBL" id="FRCZ01000003">
    <property type="protein sequence ID" value="SHN09192.1"/>
    <property type="molecule type" value="Genomic_DNA"/>
</dbReference>
<keyword evidence="5" id="KW-1185">Reference proteome</keyword>
<dbReference type="STRING" id="1027249.SAMN05216179_1839"/>
<feature type="domain" description="Bypass of forespore C C-terminal" evidence="2">
    <location>
        <begin position="100"/>
        <end position="171"/>
    </location>
</feature>
<gene>
    <name evidence="4" type="ORF">SAMN05216179_1839</name>
</gene>
<dbReference type="Gene3D" id="3.10.20.420">
    <property type="entry name" value="Bypass-of-forespore C, N-terminal domain"/>
    <property type="match status" value="1"/>
</dbReference>
<dbReference type="Pfam" id="PF08955">
    <property type="entry name" value="BofC_C"/>
    <property type="match status" value="1"/>
</dbReference>
<dbReference type="AlphaFoldDB" id="A0A1M7NYE6"/>
<organism evidence="4 5">
    <name type="scientific">Gracilibacillus kekensis</name>
    <dbReference type="NCBI Taxonomy" id="1027249"/>
    <lineage>
        <taxon>Bacteria</taxon>
        <taxon>Bacillati</taxon>
        <taxon>Bacillota</taxon>
        <taxon>Bacilli</taxon>
        <taxon>Bacillales</taxon>
        <taxon>Bacillaceae</taxon>
        <taxon>Gracilibacillus</taxon>
    </lineage>
</organism>
<dbReference type="InterPro" id="IPR015071">
    <property type="entry name" value="BOFC_N"/>
</dbReference>
<dbReference type="InterPro" id="IPR038118">
    <property type="entry name" value="BOFC_N_sf"/>
</dbReference>
<dbReference type="Pfam" id="PF08977">
    <property type="entry name" value="BOFC_N"/>
    <property type="match status" value="1"/>
</dbReference>